<protein>
    <submittedName>
        <fullName evidence="1">Uncharacterized protein</fullName>
    </submittedName>
</protein>
<reference evidence="1 2" key="1">
    <citation type="submission" date="2018-06" db="EMBL/GenBank/DDBJ databases">
        <title>Marinomonas sp. YLB-05 draft genome sequence.</title>
        <authorList>
            <person name="Yu L."/>
            <person name="Tang X."/>
        </authorList>
    </citation>
    <scope>NUCLEOTIDE SEQUENCE [LARGE SCALE GENOMIC DNA]</scope>
    <source>
        <strain evidence="1 2">YLB-05</strain>
    </source>
</reference>
<evidence type="ECO:0000313" key="2">
    <source>
        <dbReference type="Proteomes" id="UP000254326"/>
    </source>
</evidence>
<dbReference type="Proteomes" id="UP000254326">
    <property type="component" value="Unassembled WGS sequence"/>
</dbReference>
<organism evidence="1 2">
    <name type="scientific">Marinomonas piezotolerans</name>
    <dbReference type="NCBI Taxonomy" id="2213058"/>
    <lineage>
        <taxon>Bacteria</taxon>
        <taxon>Pseudomonadati</taxon>
        <taxon>Pseudomonadota</taxon>
        <taxon>Gammaproteobacteria</taxon>
        <taxon>Oceanospirillales</taxon>
        <taxon>Oceanospirillaceae</taxon>
        <taxon>Marinomonas</taxon>
    </lineage>
</organism>
<name>A0A370UB98_9GAMM</name>
<sequence>MLKHYQLVCKNKESKIVKIEVNAPDSLLGEPLKAYLIGAANFYGLSYIEHSVLEPAAVTEPS</sequence>
<keyword evidence="2" id="KW-1185">Reference proteome</keyword>
<dbReference type="AlphaFoldDB" id="A0A370UB98"/>
<comment type="caution">
    <text evidence="1">The sequence shown here is derived from an EMBL/GenBank/DDBJ whole genome shotgun (WGS) entry which is preliminary data.</text>
</comment>
<accession>A0A370UB98</accession>
<evidence type="ECO:0000313" key="1">
    <source>
        <dbReference type="EMBL" id="RDL45073.1"/>
    </source>
</evidence>
<proteinExistence type="predicted"/>
<dbReference type="RefSeq" id="WP_115467110.1">
    <property type="nucleotide sequence ID" value="NZ_QKRA01000002.1"/>
</dbReference>
<gene>
    <name evidence="1" type="ORF">DN730_05500</name>
</gene>
<dbReference type="EMBL" id="QKRA01000002">
    <property type="protein sequence ID" value="RDL45073.1"/>
    <property type="molecule type" value="Genomic_DNA"/>
</dbReference>